<protein>
    <submittedName>
        <fullName evidence="1">Uncharacterized protein</fullName>
    </submittedName>
</protein>
<dbReference type="EMBL" id="CP159872">
    <property type="protein sequence ID" value="XCM83249.1"/>
    <property type="molecule type" value="Genomic_DNA"/>
</dbReference>
<dbReference type="RefSeq" id="WP_354644184.1">
    <property type="nucleotide sequence ID" value="NZ_CP159872.1"/>
</dbReference>
<sequence length="162" mass="17496">MVRATLPDRQVCDSVSTLLIGVCPGPPRCSAVHTYLYVDGLDLIARSNGGAVGGCPDRLLRPGGPLYPSDRARTVDVAVQDHASNSSCGVEVRVRLRGQTVIWTDLMYPGADGRVIEEVRFDLRQYLTEIERGYALWGHSAPHVQHGSAATGAAMPDRSWPA</sequence>
<dbReference type="KEGG" id="kcm:ABWK59_32145"/>
<evidence type="ECO:0000313" key="1">
    <source>
        <dbReference type="EMBL" id="XCM83249.1"/>
    </source>
</evidence>
<accession>A0AAU8K7M5</accession>
<name>A0AAU8K7M5_9ACTN</name>
<reference evidence="1" key="1">
    <citation type="submission" date="2024-06" db="EMBL/GenBank/DDBJ databases">
        <title>The genome sequences of Kitasatospora sp. strain HUAS MG31.</title>
        <authorList>
            <person name="Mo P."/>
        </authorList>
    </citation>
    <scope>NUCLEOTIDE SEQUENCE</scope>
    <source>
        <strain evidence="1">HUAS MG31</strain>
    </source>
</reference>
<proteinExistence type="predicted"/>
<organism evidence="1">
    <name type="scientific">Kitasatospora camelliae</name>
    <dbReference type="NCBI Taxonomy" id="3156397"/>
    <lineage>
        <taxon>Bacteria</taxon>
        <taxon>Bacillati</taxon>
        <taxon>Actinomycetota</taxon>
        <taxon>Actinomycetes</taxon>
        <taxon>Kitasatosporales</taxon>
        <taxon>Streptomycetaceae</taxon>
        <taxon>Kitasatospora</taxon>
    </lineage>
</organism>
<gene>
    <name evidence="1" type="ORF">ABWK59_32145</name>
</gene>
<dbReference type="AlphaFoldDB" id="A0AAU8K7M5"/>